<evidence type="ECO:0000313" key="2">
    <source>
        <dbReference type="Proteomes" id="UP000054538"/>
    </source>
</evidence>
<evidence type="ECO:0000313" key="1">
    <source>
        <dbReference type="EMBL" id="KIK77405.1"/>
    </source>
</evidence>
<gene>
    <name evidence="1" type="ORF">PAXRUDRAFT_834993</name>
</gene>
<dbReference type="Proteomes" id="UP000054538">
    <property type="component" value="Unassembled WGS sequence"/>
</dbReference>
<keyword evidence="2" id="KW-1185">Reference proteome</keyword>
<reference evidence="2" key="2">
    <citation type="submission" date="2015-01" db="EMBL/GenBank/DDBJ databases">
        <title>Evolutionary Origins and Diversification of the Mycorrhizal Mutualists.</title>
        <authorList>
            <consortium name="DOE Joint Genome Institute"/>
            <consortium name="Mycorrhizal Genomics Consortium"/>
            <person name="Kohler A."/>
            <person name="Kuo A."/>
            <person name="Nagy L.G."/>
            <person name="Floudas D."/>
            <person name="Copeland A."/>
            <person name="Barry K.W."/>
            <person name="Cichocki N."/>
            <person name="Veneault-Fourrey C."/>
            <person name="LaButti K."/>
            <person name="Lindquist E.A."/>
            <person name="Lipzen A."/>
            <person name="Lundell T."/>
            <person name="Morin E."/>
            <person name="Murat C."/>
            <person name="Riley R."/>
            <person name="Ohm R."/>
            <person name="Sun H."/>
            <person name="Tunlid A."/>
            <person name="Henrissat B."/>
            <person name="Grigoriev I.V."/>
            <person name="Hibbett D.S."/>
            <person name="Martin F."/>
        </authorList>
    </citation>
    <scope>NUCLEOTIDE SEQUENCE [LARGE SCALE GENOMIC DNA]</scope>
    <source>
        <strain evidence="2">Ve08.2h10</strain>
    </source>
</reference>
<name>A0A0D0DHC1_9AGAM</name>
<dbReference type="EMBL" id="KN827000">
    <property type="protein sequence ID" value="KIK77405.1"/>
    <property type="molecule type" value="Genomic_DNA"/>
</dbReference>
<reference evidence="1 2" key="1">
    <citation type="submission" date="2014-04" db="EMBL/GenBank/DDBJ databases">
        <authorList>
            <consortium name="DOE Joint Genome Institute"/>
            <person name="Kuo A."/>
            <person name="Kohler A."/>
            <person name="Jargeat P."/>
            <person name="Nagy L.G."/>
            <person name="Floudas D."/>
            <person name="Copeland A."/>
            <person name="Barry K.W."/>
            <person name="Cichocki N."/>
            <person name="Veneault-Fourrey C."/>
            <person name="LaButti K."/>
            <person name="Lindquist E.A."/>
            <person name="Lipzen A."/>
            <person name="Lundell T."/>
            <person name="Morin E."/>
            <person name="Murat C."/>
            <person name="Sun H."/>
            <person name="Tunlid A."/>
            <person name="Henrissat B."/>
            <person name="Grigoriev I.V."/>
            <person name="Hibbett D.S."/>
            <person name="Martin F."/>
            <person name="Nordberg H.P."/>
            <person name="Cantor M.N."/>
            <person name="Hua S.X."/>
        </authorList>
    </citation>
    <scope>NUCLEOTIDE SEQUENCE [LARGE SCALE GENOMIC DNA]</scope>
    <source>
        <strain evidence="1 2">Ve08.2h10</strain>
    </source>
</reference>
<sequence>MKDLQIYVPLSATHPLDRVENIAFKRMDRETEFGVLQIYVTFTIGTRALEPSFKYPAFKRGKTLHVEQEVSLPFGVTV</sequence>
<accession>A0A0D0DHC1</accession>
<dbReference type="HOGENOM" id="CLU_2622723_0_0_1"/>
<proteinExistence type="predicted"/>
<dbReference type="InParanoid" id="A0A0D0DHC1"/>
<dbReference type="AlphaFoldDB" id="A0A0D0DHC1"/>
<protein>
    <submittedName>
        <fullName evidence="1">Uncharacterized protein</fullName>
    </submittedName>
</protein>
<organism evidence="1 2">
    <name type="scientific">Paxillus rubicundulus Ve08.2h10</name>
    <dbReference type="NCBI Taxonomy" id="930991"/>
    <lineage>
        <taxon>Eukaryota</taxon>
        <taxon>Fungi</taxon>
        <taxon>Dikarya</taxon>
        <taxon>Basidiomycota</taxon>
        <taxon>Agaricomycotina</taxon>
        <taxon>Agaricomycetes</taxon>
        <taxon>Agaricomycetidae</taxon>
        <taxon>Boletales</taxon>
        <taxon>Paxilineae</taxon>
        <taxon>Paxillaceae</taxon>
        <taxon>Paxillus</taxon>
    </lineage>
</organism>